<gene>
    <name evidence="1" type="ORF">OKA05_09145</name>
</gene>
<name>A0ABT3GGH6_9BACT</name>
<organism evidence="1 2">
    <name type="scientific">Luteolibacter arcticus</name>
    <dbReference type="NCBI Taxonomy" id="1581411"/>
    <lineage>
        <taxon>Bacteria</taxon>
        <taxon>Pseudomonadati</taxon>
        <taxon>Verrucomicrobiota</taxon>
        <taxon>Verrucomicrobiia</taxon>
        <taxon>Verrucomicrobiales</taxon>
        <taxon>Verrucomicrobiaceae</taxon>
        <taxon>Luteolibacter</taxon>
    </lineage>
</organism>
<evidence type="ECO:0000313" key="1">
    <source>
        <dbReference type="EMBL" id="MCW1922717.1"/>
    </source>
</evidence>
<dbReference type="Proteomes" id="UP001320876">
    <property type="component" value="Unassembled WGS sequence"/>
</dbReference>
<accession>A0ABT3GGH6</accession>
<proteinExistence type="predicted"/>
<protein>
    <submittedName>
        <fullName evidence="1">Uncharacterized protein</fullName>
    </submittedName>
</protein>
<reference evidence="1 2" key="1">
    <citation type="submission" date="2022-10" db="EMBL/GenBank/DDBJ databases">
        <title>Luteolibacter arcticus strain CCTCC AB 2014275, whole genome shotgun sequencing project.</title>
        <authorList>
            <person name="Zhao G."/>
            <person name="Shen L."/>
        </authorList>
    </citation>
    <scope>NUCLEOTIDE SEQUENCE [LARGE SCALE GENOMIC DNA]</scope>
    <source>
        <strain evidence="1 2">CCTCC AB 2014275</strain>
    </source>
</reference>
<sequence length="180" mass="21434">MLTREIIAEVERVENELHARIYDTFALRHESAEKWDAWDEATSDWHCRTCPTDILWEDEFLADLRSSQRPAIDDAILYLEADPWYFRSGYLKERLIRGLKSANLTEQDRSRLRIVVWNIATGKNRREFRNYCSLATAVADADFLQRLDQLTPEYDSAARGKFRYLQNYLRRNMNQKIRLP</sequence>
<dbReference type="RefSeq" id="WP_264486825.1">
    <property type="nucleotide sequence ID" value="NZ_JAPDDT010000003.1"/>
</dbReference>
<comment type="caution">
    <text evidence="1">The sequence shown here is derived from an EMBL/GenBank/DDBJ whole genome shotgun (WGS) entry which is preliminary data.</text>
</comment>
<dbReference type="EMBL" id="JAPDDT010000003">
    <property type="protein sequence ID" value="MCW1922717.1"/>
    <property type="molecule type" value="Genomic_DNA"/>
</dbReference>
<evidence type="ECO:0000313" key="2">
    <source>
        <dbReference type="Proteomes" id="UP001320876"/>
    </source>
</evidence>
<keyword evidence="2" id="KW-1185">Reference proteome</keyword>